<keyword evidence="1" id="KW-0812">Transmembrane</keyword>
<organism evidence="3 4">
    <name type="scientific">Massilia phyllostachyos</name>
    <dbReference type="NCBI Taxonomy" id="2898585"/>
    <lineage>
        <taxon>Bacteria</taxon>
        <taxon>Pseudomonadati</taxon>
        <taxon>Pseudomonadota</taxon>
        <taxon>Betaproteobacteria</taxon>
        <taxon>Burkholderiales</taxon>
        <taxon>Oxalobacteraceae</taxon>
        <taxon>Telluria group</taxon>
        <taxon>Massilia</taxon>
    </lineage>
</organism>
<dbReference type="InterPro" id="IPR021994">
    <property type="entry name" value="DUF3592"/>
</dbReference>
<dbReference type="Proteomes" id="UP001179361">
    <property type="component" value="Unassembled WGS sequence"/>
</dbReference>
<reference evidence="3" key="1">
    <citation type="submission" date="2021-11" db="EMBL/GenBank/DDBJ databases">
        <title>The complete genome of Massilia sp sp. G4R7.</title>
        <authorList>
            <person name="Liu L."/>
            <person name="Yue J."/>
            <person name="Yuan J."/>
            <person name="Yang F."/>
            <person name="Li L."/>
        </authorList>
    </citation>
    <scope>NUCLEOTIDE SEQUENCE</scope>
    <source>
        <strain evidence="3">G4R7</strain>
    </source>
</reference>
<comment type="caution">
    <text evidence="3">The sequence shown here is derived from an EMBL/GenBank/DDBJ whole genome shotgun (WGS) entry which is preliminary data.</text>
</comment>
<gene>
    <name evidence="3" type="ORF">LQ564_17460</name>
</gene>
<dbReference type="RefSeq" id="WP_231059393.1">
    <property type="nucleotide sequence ID" value="NZ_JAJNOC010000006.1"/>
</dbReference>
<dbReference type="EMBL" id="JAJNOC010000006">
    <property type="protein sequence ID" value="MCD2518100.1"/>
    <property type="molecule type" value="Genomic_DNA"/>
</dbReference>
<accession>A0ABS8Q8L0</accession>
<feature type="transmembrane region" description="Helical" evidence="1">
    <location>
        <begin position="118"/>
        <end position="135"/>
    </location>
</feature>
<keyword evidence="4" id="KW-1185">Reference proteome</keyword>
<protein>
    <submittedName>
        <fullName evidence="3">DUF3592 domain-containing protein</fullName>
    </submittedName>
</protein>
<keyword evidence="1" id="KW-1133">Transmembrane helix</keyword>
<evidence type="ECO:0000313" key="4">
    <source>
        <dbReference type="Proteomes" id="UP001179361"/>
    </source>
</evidence>
<feature type="domain" description="DUF3592" evidence="2">
    <location>
        <begin position="36"/>
        <end position="114"/>
    </location>
</feature>
<evidence type="ECO:0000313" key="3">
    <source>
        <dbReference type="EMBL" id="MCD2518100.1"/>
    </source>
</evidence>
<proteinExistence type="predicted"/>
<sequence length="148" mass="16500">MKLIGFRILMLGLLVLVFALSRAWDKLETRRWPTAEATVVFSDIVERTGKTHDWCVRVGYRYSVDGGRQGGARRWGCSASRNGAEAKLAQMPEGQRIQVYYDPAHPERSQLEADAPDGLDILSGLLAVILLAVGFDRMRRARQLAAKA</sequence>
<evidence type="ECO:0000256" key="1">
    <source>
        <dbReference type="SAM" id="Phobius"/>
    </source>
</evidence>
<evidence type="ECO:0000259" key="2">
    <source>
        <dbReference type="Pfam" id="PF12158"/>
    </source>
</evidence>
<name>A0ABS8Q8L0_9BURK</name>
<dbReference type="Pfam" id="PF12158">
    <property type="entry name" value="DUF3592"/>
    <property type="match status" value="1"/>
</dbReference>
<keyword evidence="1" id="KW-0472">Membrane</keyword>